<dbReference type="GO" id="GO:0071897">
    <property type="term" value="P:DNA biosynthetic process"/>
    <property type="evidence" value="ECO:0007669"/>
    <property type="project" value="UniProtKB-ARBA"/>
</dbReference>
<dbReference type="Gene3D" id="3.30.70.270">
    <property type="match status" value="1"/>
</dbReference>
<dbReference type="Gene3D" id="3.10.10.10">
    <property type="entry name" value="HIV Type 1 Reverse Transcriptase, subunit A, domain 1"/>
    <property type="match status" value="1"/>
</dbReference>
<dbReference type="InterPro" id="IPR043502">
    <property type="entry name" value="DNA/RNA_pol_sf"/>
</dbReference>
<comment type="caution">
    <text evidence="1">The sequence shown here is derived from an EMBL/GenBank/DDBJ whole genome shotgun (WGS) entry which is preliminary data.</text>
</comment>
<reference evidence="1" key="2">
    <citation type="submission" date="2017-10" db="EMBL/GenBank/DDBJ databases">
        <title>Ladona fulva Genome sequencing and assembly.</title>
        <authorList>
            <person name="Murali S."/>
            <person name="Richards S."/>
            <person name="Bandaranaike D."/>
            <person name="Bellair M."/>
            <person name="Blankenburg K."/>
            <person name="Chao H."/>
            <person name="Dinh H."/>
            <person name="Doddapaneni H."/>
            <person name="Dugan-Rocha S."/>
            <person name="Elkadiri S."/>
            <person name="Gnanaolivu R."/>
            <person name="Hernandez B."/>
            <person name="Skinner E."/>
            <person name="Javaid M."/>
            <person name="Lee S."/>
            <person name="Li M."/>
            <person name="Ming W."/>
            <person name="Munidasa M."/>
            <person name="Muniz J."/>
            <person name="Nguyen L."/>
            <person name="Hughes D."/>
            <person name="Osuji N."/>
            <person name="Pu L.-L."/>
            <person name="Puazo M."/>
            <person name="Qu C."/>
            <person name="Quiroz J."/>
            <person name="Raj R."/>
            <person name="Weissenberger G."/>
            <person name="Xin Y."/>
            <person name="Zou X."/>
            <person name="Han Y."/>
            <person name="Worley K."/>
            <person name="Muzny D."/>
            <person name="Gibbs R."/>
        </authorList>
    </citation>
    <scope>NUCLEOTIDE SEQUENCE</scope>
    <source>
        <strain evidence="1">Sampled in the wild</strain>
    </source>
</reference>
<keyword evidence="2" id="KW-1185">Reference proteome</keyword>
<dbReference type="OrthoDB" id="7462124at2759"/>
<sequence length="117" mass="13226">MDAARALLAMGPNVMLAKFDLKDAFHQIAIQPGHRPFYGIDIDYPWDTLAPAIMQRFSRAVAHEIANKFDARLIVYLDDWLLVGAKLNSTTTYEIAQFLTSELGITLNWDKCQLEPS</sequence>
<evidence type="ECO:0008006" key="3">
    <source>
        <dbReference type="Google" id="ProtNLM"/>
    </source>
</evidence>
<dbReference type="InterPro" id="IPR043128">
    <property type="entry name" value="Rev_trsase/Diguanyl_cyclase"/>
</dbReference>
<protein>
    <recommendedName>
        <fullName evidence="3">Reverse transcriptase domain-containing protein</fullName>
    </recommendedName>
</protein>
<feature type="non-terminal residue" evidence="1">
    <location>
        <position position="1"/>
    </location>
</feature>
<dbReference type="InterPro" id="IPR052055">
    <property type="entry name" value="Hepadnavirus_pol/RT"/>
</dbReference>
<dbReference type="AlphaFoldDB" id="A0A8K0PBP4"/>
<dbReference type="EMBL" id="KZ312451">
    <property type="protein sequence ID" value="KAG8240397.1"/>
    <property type="molecule type" value="Genomic_DNA"/>
</dbReference>
<gene>
    <name evidence="1" type="ORF">J437_LFUL002540</name>
</gene>
<proteinExistence type="predicted"/>
<reference evidence="1" key="1">
    <citation type="submission" date="2013-04" db="EMBL/GenBank/DDBJ databases">
        <authorList>
            <person name="Qu J."/>
            <person name="Murali S.C."/>
            <person name="Bandaranaike D."/>
            <person name="Bellair M."/>
            <person name="Blankenburg K."/>
            <person name="Chao H."/>
            <person name="Dinh H."/>
            <person name="Doddapaneni H."/>
            <person name="Downs B."/>
            <person name="Dugan-Rocha S."/>
            <person name="Elkadiri S."/>
            <person name="Gnanaolivu R.D."/>
            <person name="Hernandez B."/>
            <person name="Javaid M."/>
            <person name="Jayaseelan J.C."/>
            <person name="Lee S."/>
            <person name="Li M."/>
            <person name="Ming W."/>
            <person name="Munidasa M."/>
            <person name="Muniz J."/>
            <person name="Nguyen L."/>
            <person name="Ongeri F."/>
            <person name="Osuji N."/>
            <person name="Pu L.-L."/>
            <person name="Puazo M."/>
            <person name="Qu C."/>
            <person name="Quiroz J."/>
            <person name="Raj R."/>
            <person name="Weissenberger G."/>
            <person name="Xin Y."/>
            <person name="Zou X."/>
            <person name="Han Y."/>
            <person name="Richards S."/>
            <person name="Worley K."/>
            <person name="Muzny D."/>
            <person name="Gibbs R."/>
        </authorList>
    </citation>
    <scope>NUCLEOTIDE SEQUENCE</scope>
    <source>
        <strain evidence="1">Sampled in the wild</strain>
    </source>
</reference>
<evidence type="ECO:0000313" key="1">
    <source>
        <dbReference type="EMBL" id="KAG8240397.1"/>
    </source>
</evidence>
<name>A0A8K0PBP4_LADFU</name>
<dbReference type="PANTHER" id="PTHR33050">
    <property type="entry name" value="REVERSE TRANSCRIPTASE DOMAIN-CONTAINING PROTEIN"/>
    <property type="match status" value="1"/>
</dbReference>
<organism evidence="1 2">
    <name type="scientific">Ladona fulva</name>
    <name type="common">Scarce chaser dragonfly</name>
    <name type="synonym">Libellula fulva</name>
    <dbReference type="NCBI Taxonomy" id="123851"/>
    <lineage>
        <taxon>Eukaryota</taxon>
        <taxon>Metazoa</taxon>
        <taxon>Ecdysozoa</taxon>
        <taxon>Arthropoda</taxon>
        <taxon>Hexapoda</taxon>
        <taxon>Insecta</taxon>
        <taxon>Pterygota</taxon>
        <taxon>Palaeoptera</taxon>
        <taxon>Odonata</taxon>
        <taxon>Epiprocta</taxon>
        <taxon>Anisoptera</taxon>
        <taxon>Libelluloidea</taxon>
        <taxon>Libellulidae</taxon>
        <taxon>Ladona</taxon>
    </lineage>
</organism>
<accession>A0A8K0PBP4</accession>
<dbReference type="Proteomes" id="UP000792457">
    <property type="component" value="Unassembled WGS sequence"/>
</dbReference>
<evidence type="ECO:0000313" key="2">
    <source>
        <dbReference type="Proteomes" id="UP000792457"/>
    </source>
</evidence>
<dbReference type="SUPFAM" id="SSF56672">
    <property type="entry name" value="DNA/RNA polymerases"/>
    <property type="match status" value="1"/>
</dbReference>
<dbReference type="PANTHER" id="PTHR33050:SF7">
    <property type="entry name" value="RIBONUCLEASE H"/>
    <property type="match status" value="1"/>
</dbReference>